<dbReference type="OrthoDB" id="291892at2"/>
<accession>A0A173SJ26</accession>
<proteinExistence type="predicted"/>
<feature type="transmembrane region" description="Helical" evidence="1">
    <location>
        <begin position="133"/>
        <end position="152"/>
    </location>
</feature>
<reference evidence="3 5" key="1">
    <citation type="submission" date="2015-09" db="EMBL/GenBank/DDBJ databases">
        <authorList>
            <consortium name="Pathogen Informatics"/>
        </authorList>
    </citation>
    <scope>NUCLEOTIDE SEQUENCE [LARGE SCALE GENOMIC DNA]</scope>
    <source>
        <strain evidence="3 5">2789STDY5608891</strain>
    </source>
</reference>
<dbReference type="Proteomes" id="UP000431304">
    <property type="component" value="Unassembled WGS sequence"/>
</dbReference>
<protein>
    <submittedName>
        <fullName evidence="3">Predicted integral membrane protein</fullName>
    </submittedName>
    <submittedName>
        <fullName evidence="4">VanZ family protein</fullName>
    </submittedName>
</protein>
<dbReference type="NCBIfam" id="NF037970">
    <property type="entry name" value="vanZ_1"/>
    <property type="match status" value="1"/>
</dbReference>
<evidence type="ECO:0000313" key="6">
    <source>
        <dbReference type="Proteomes" id="UP000431304"/>
    </source>
</evidence>
<evidence type="ECO:0000256" key="1">
    <source>
        <dbReference type="SAM" id="Phobius"/>
    </source>
</evidence>
<dbReference type="PIRSF" id="PIRSF019083">
    <property type="entry name" value="UCP019083_VanZ"/>
    <property type="match status" value="1"/>
</dbReference>
<evidence type="ECO:0000313" key="5">
    <source>
        <dbReference type="Proteomes" id="UP000095492"/>
    </source>
</evidence>
<dbReference type="Pfam" id="PF04892">
    <property type="entry name" value="VanZ"/>
    <property type="match status" value="1"/>
</dbReference>
<dbReference type="Proteomes" id="UP000095492">
    <property type="component" value="Unassembled WGS sequence"/>
</dbReference>
<dbReference type="InterPro" id="IPR006976">
    <property type="entry name" value="VanZ-like"/>
</dbReference>
<name>A0A173SJ26_EUBRA</name>
<keyword evidence="1" id="KW-1133">Transmembrane helix</keyword>
<evidence type="ECO:0000313" key="3">
    <source>
        <dbReference type="EMBL" id="CUM89679.1"/>
    </source>
</evidence>
<gene>
    <name evidence="3" type="ORF">ERS852448_00967</name>
    <name evidence="4" type="ORF">GKE72_03340</name>
</gene>
<feature type="transmembrane region" description="Helical" evidence="1">
    <location>
        <begin position="102"/>
        <end position="121"/>
    </location>
</feature>
<dbReference type="EMBL" id="WKRA01000004">
    <property type="protein sequence ID" value="MSD15119.1"/>
    <property type="molecule type" value="Genomic_DNA"/>
</dbReference>
<dbReference type="EMBL" id="CYYA01000005">
    <property type="protein sequence ID" value="CUM89679.1"/>
    <property type="molecule type" value="Genomic_DNA"/>
</dbReference>
<feature type="transmembrane region" description="Helical" evidence="1">
    <location>
        <begin position="9"/>
        <end position="27"/>
    </location>
</feature>
<evidence type="ECO:0000259" key="2">
    <source>
        <dbReference type="Pfam" id="PF04892"/>
    </source>
</evidence>
<dbReference type="GeneID" id="97390297"/>
<dbReference type="STRING" id="39490.ERS852448_00967"/>
<feature type="transmembrane region" description="Helical" evidence="1">
    <location>
        <begin position="76"/>
        <end position="95"/>
    </location>
</feature>
<dbReference type="InterPro" id="IPR016747">
    <property type="entry name" value="Phosphotransbutyrylase"/>
</dbReference>
<organism evidence="3 5">
    <name type="scientific">Eubacterium ramulus</name>
    <dbReference type="NCBI Taxonomy" id="39490"/>
    <lineage>
        <taxon>Bacteria</taxon>
        <taxon>Bacillati</taxon>
        <taxon>Bacillota</taxon>
        <taxon>Clostridia</taxon>
        <taxon>Eubacteriales</taxon>
        <taxon>Eubacteriaceae</taxon>
        <taxon>Eubacterium</taxon>
    </lineage>
</organism>
<dbReference type="AlphaFoldDB" id="A0A173SJ26"/>
<keyword evidence="1" id="KW-0812">Transmembrane</keyword>
<evidence type="ECO:0000313" key="4">
    <source>
        <dbReference type="EMBL" id="MSD15119.1"/>
    </source>
</evidence>
<dbReference type="RefSeq" id="WP_055289688.1">
    <property type="nucleotide sequence ID" value="NZ_CP173382.1"/>
</dbReference>
<feature type="domain" description="VanZ-like" evidence="2">
    <location>
        <begin position="12"/>
        <end position="148"/>
    </location>
</feature>
<sequence length="166" mass="18898">MKRQYSKKYLVWLFPAVVAGMIFLFSSQHAEESSHLSNIFVQILLQVREKLGVFPQVTDVSLLHLFSMLVRKGAHVTEYIILCISFLTAFWVSGIRGKGRNIASFVLTFGYACTDEFHQLFVPGRAGRFTDVLIDSSGALVLSLIVMLVMHSRTMRGKRVRRRKSK</sequence>
<reference evidence="4 6" key="2">
    <citation type="journal article" date="2019" name="Nat. Med.">
        <title>A library of human gut bacterial isolates paired with longitudinal multiomics data enables mechanistic microbiome research.</title>
        <authorList>
            <person name="Poyet M."/>
            <person name="Groussin M."/>
            <person name="Gibbons S.M."/>
            <person name="Avila-Pacheco J."/>
            <person name="Jiang X."/>
            <person name="Kearney S.M."/>
            <person name="Perrotta A.R."/>
            <person name="Berdy B."/>
            <person name="Zhao S."/>
            <person name="Lieberman T.D."/>
            <person name="Swanson P.K."/>
            <person name="Smith M."/>
            <person name="Roesemann S."/>
            <person name="Alexander J.E."/>
            <person name="Rich S.A."/>
            <person name="Livny J."/>
            <person name="Vlamakis H."/>
            <person name="Clish C."/>
            <person name="Bullock K."/>
            <person name="Deik A."/>
            <person name="Scott J."/>
            <person name="Pierce K.A."/>
            <person name="Xavier R.J."/>
            <person name="Alm E.J."/>
        </authorList>
    </citation>
    <scope>NUCLEOTIDE SEQUENCE [LARGE SCALE GENOMIC DNA]</scope>
    <source>
        <strain evidence="4 6">BIOML-A3</strain>
    </source>
</reference>
<keyword evidence="1" id="KW-0472">Membrane</keyword>